<name>A0A1V8Y8W9_9ENTE</name>
<evidence type="ECO:0000256" key="8">
    <source>
        <dbReference type="SAM" id="Phobius"/>
    </source>
</evidence>
<dbReference type="GO" id="GO:0016740">
    <property type="term" value="F:transferase activity"/>
    <property type="evidence" value="ECO:0007669"/>
    <property type="project" value="UniProtKB-KW"/>
</dbReference>
<dbReference type="STRING" id="112904.BH747_10725"/>
<keyword evidence="8" id="KW-0812">Transmembrane</keyword>
<dbReference type="CDD" id="cd16913">
    <property type="entry name" value="YkuD_like"/>
    <property type="match status" value="1"/>
</dbReference>
<dbReference type="Proteomes" id="UP000192477">
    <property type="component" value="Unassembled WGS sequence"/>
</dbReference>
<evidence type="ECO:0000256" key="5">
    <source>
        <dbReference type="ARBA" id="ARBA00023316"/>
    </source>
</evidence>
<proteinExistence type="predicted"/>
<keyword evidence="4 6" id="KW-0573">Peptidoglycan synthesis</keyword>
<dbReference type="RefSeq" id="WP_081184456.1">
    <property type="nucleotide sequence ID" value="NZ_MJEA01000012.1"/>
</dbReference>
<dbReference type="PANTHER" id="PTHR30582">
    <property type="entry name" value="L,D-TRANSPEPTIDASE"/>
    <property type="match status" value="1"/>
</dbReference>
<dbReference type="InterPro" id="IPR038054">
    <property type="entry name" value="LD_TPept-like_central_sf"/>
</dbReference>
<dbReference type="InterPro" id="IPR050979">
    <property type="entry name" value="LD-transpeptidase"/>
</dbReference>
<keyword evidence="8" id="KW-1133">Transmembrane helix</keyword>
<keyword evidence="7" id="KW-0175">Coiled coil</keyword>
<evidence type="ECO:0000256" key="4">
    <source>
        <dbReference type="ARBA" id="ARBA00022984"/>
    </source>
</evidence>
<evidence type="ECO:0000256" key="6">
    <source>
        <dbReference type="PROSITE-ProRule" id="PRU01373"/>
    </source>
</evidence>
<reference evidence="10 11" key="1">
    <citation type="journal article" date="2017" name="BMC Microbiol.">
        <title>Comparative genomics of Enterococcus spp. isolated from bovine feces.</title>
        <authorList>
            <person name="Beukers A.G."/>
            <person name="Zaheer R."/>
            <person name="Goji N."/>
            <person name="Amoako K.K."/>
            <person name="Chaves A.V."/>
            <person name="Ward M.P."/>
            <person name="McAllister T.A."/>
        </authorList>
    </citation>
    <scope>NUCLEOTIDE SEQUENCE [LARGE SCALE GENOMIC DNA]</scope>
    <source>
        <strain evidence="10 11">F1129D 143</strain>
    </source>
</reference>
<dbReference type="InterPro" id="IPR038063">
    <property type="entry name" value="Transpep_catalytic_dom"/>
</dbReference>
<dbReference type="GO" id="GO:0008360">
    <property type="term" value="P:regulation of cell shape"/>
    <property type="evidence" value="ECO:0007669"/>
    <property type="project" value="UniProtKB-UniRule"/>
</dbReference>
<dbReference type="InterPro" id="IPR005490">
    <property type="entry name" value="LD_TPept_cat_dom"/>
</dbReference>
<feature type="transmembrane region" description="Helical" evidence="8">
    <location>
        <begin position="12"/>
        <end position="33"/>
    </location>
</feature>
<sequence>MTRSSHRKKLKAWHIGLFSVLGVILVFISFYAYRSTYYTKHFLPNTHINSINVSNLTVQQANAKLKNTYSNQKLSIEENGKVWEEIAKSELGYKDDFSSDLSRLLNQQNAWSWGMTYVSAAEKQEIDPQATDHQKLDATIETVTNKLTDLNKERTQTQDATIEKSGDTFKIKPEVNGDAIDVTAAVQALKSSVKDGKNKIDLTEFQTKPKITSSDKKLTEQLNTMTTIANVKGTYSINGDTFQIPASAISSWLTYSDGQAQLDTTKVKQYVTDLGKKYNTSTNETKFKSTKRGEVTVPAGTYSWTIQTNAETEALEKAILAGKDFTRSPIVQGSTTADHPLIEDTYIEVDLENQHMWYYKDGKVALETDIVSGKPTSPTPAGVFYVWNKEENATLKGTNDDGTPYESPVKYWMPVDWTGVGIHDSDWQPEYGGDLWKTRGSHGCVNTPPNVMKELFGLVEKGTPVLIF</sequence>
<feature type="domain" description="L,D-TPase catalytic" evidence="9">
    <location>
        <begin position="345"/>
        <end position="468"/>
    </location>
</feature>
<dbReference type="Pfam" id="PF12229">
    <property type="entry name" value="PG_binding_4"/>
    <property type="match status" value="2"/>
</dbReference>
<evidence type="ECO:0000256" key="1">
    <source>
        <dbReference type="ARBA" id="ARBA00004752"/>
    </source>
</evidence>
<keyword evidence="8" id="KW-0472">Membrane</keyword>
<protein>
    <recommendedName>
        <fullName evidence="9">L,D-TPase catalytic domain-containing protein</fullName>
    </recommendedName>
</protein>
<dbReference type="Gene3D" id="2.40.440.10">
    <property type="entry name" value="L,D-transpeptidase catalytic domain-like"/>
    <property type="match status" value="1"/>
</dbReference>
<dbReference type="GO" id="GO:0071972">
    <property type="term" value="F:peptidoglycan L,D-transpeptidase activity"/>
    <property type="evidence" value="ECO:0007669"/>
    <property type="project" value="TreeGrafter"/>
</dbReference>
<dbReference type="EMBL" id="MJEA01000012">
    <property type="protein sequence ID" value="OQO69049.1"/>
    <property type="molecule type" value="Genomic_DNA"/>
</dbReference>
<evidence type="ECO:0000256" key="7">
    <source>
        <dbReference type="SAM" id="Coils"/>
    </source>
</evidence>
<comment type="caution">
    <text evidence="10">The sequence shown here is derived from an EMBL/GenBank/DDBJ whole genome shotgun (WGS) entry which is preliminary data.</text>
</comment>
<dbReference type="PROSITE" id="PS52029">
    <property type="entry name" value="LD_TPASE"/>
    <property type="match status" value="1"/>
</dbReference>
<dbReference type="SUPFAM" id="SSF141523">
    <property type="entry name" value="L,D-transpeptidase catalytic domain-like"/>
    <property type="match status" value="1"/>
</dbReference>
<dbReference type="GO" id="GO:0018104">
    <property type="term" value="P:peptidoglycan-protein cross-linking"/>
    <property type="evidence" value="ECO:0007669"/>
    <property type="project" value="TreeGrafter"/>
</dbReference>
<dbReference type="Gene3D" id="3.10.20.800">
    <property type="match status" value="1"/>
</dbReference>
<evidence type="ECO:0000313" key="10">
    <source>
        <dbReference type="EMBL" id="OQO69049.1"/>
    </source>
</evidence>
<dbReference type="InterPro" id="IPR022029">
    <property type="entry name" value="YoaR-like_PG-bd"/>
</dbReference>
<evidence type="ECO:0000256" key="2">
    <source>
        <dbReference type="ARBA" id="ARBA00022679"/>
    </source>
</evidence>
<dbReference type="OrthoDB" id="3176960at2"/>
<gene>
    <name evidence="10" type="ORF">BH747_10725</name>
</gene>
<organism evidence="10 11">
    <name type="scientific">Enterococcus villorum</name>
    <dbReference type="NCBI Taxonomy" id="112904"/>
    <lineage>
        <taxon>Bacteria</taxon>
        <taxon>Bacillati</taxon>
        <taxon>Bacillota</taxon>
        <taxon>Bacilli</taxon>
        <taxon>Lactobacillales</taxon>
        <taxon>Enterococcaceae</taxon>
        <taxon>Enterococcus</taxon>
    </lineage>
</organism>
<comment type="pathway">
    <text evidence="1 6">Cell wall biogenesis; peptidoglycan biosynthesis.</text>
</comment>
<keyword evidence="2" id="KW-0808">Transferase</keyword>
<keyword evidence="3 6" id="KW-0133">Cell shape</keyword>
<dbReference type="Pfam" id="PF03734">
    <property type="entry name" value="YkuD"/>
    <property type="match status" value="1"/>
</dbReference>
<dbReference type="UniPathway" id="UPA00219"/>
<keyword evidence="5 6" id="KW-0961">Cell wall biogenesis/degradation</keyword>
<evidence type="ECO:0000313" key="11">
    <source>
        <dbReference type="Proteomes" id="UP000192477"/>
    </source>
</evidence>
<evidence type="ECO:0000256" key="3">
    <source>
        <dbReference type="ARBA" id="ARBA00022960"/>
    </source>
</evidence>
<feature type="active site" description="Nucleophile" evidence="6">
    <location>
        <position position="444"/>
    </location>
</feature>
<evidence type="ECO:0000259" key="9">
    <source>
        <dbReference type="PROSITE" id="PS52029"/>
    </source>
</evidence>
<dbReference type="PANTHER" id="PTHR30582:SF33">
    <property type="entry name" value="EXPORTED PROTEIN"/>
    <property type="match status" value="1"/>
</dbReference>
<dbReference type="GO" id="GO:0071555">
    <property type="term" value="P:cell wall organization"/>
    <property type="evidence" value="ECO:0007669"/>
    <property type="project" value="UniProtKB-UniRule"/>
</dbReference>
<accession>A0A1V8Y8W9</accession>
<dbReference type="AlphaFoldDB" id="A0A1V8Y8W9"/>
<dbReference type="SUPFAM" id="SSF143985">
    <property type="entry name" value="L,D-transpeptidase pre-catalytic domain-like"/>
    <property type="match status" value="1"/>
</dbReference>
<feature type="active site" description="Proton donor/acceptor" evidence="6">
    <location>
        <position position="423"/>
    </location>
</feature>
<feature type="coiled-coil region" evidence="7">
    <location>
        <begin position="133"/>
        <end position="160"/>
    </location>
</feature>
<dbReference type="GO" id="GO:0005576">
    <property type="term" value="C:extracellular region"/>
    <property type="evidence" value="ECO:0007669"/>
    <property type="project" value="TreeGrafter"/>
</dbReference>